<reference evidence="2" key="1">
    <citation type="journal article" date="2014" name="Int. J. Syst. Evol. Microbiol.">
        <title>Complete genome sequence of Corynebacterium casei LMG S-19264T (=DSM 44701T), isolated from a smear-ripened cheese.</title>
        <authorList>
            <consortium name="US DOE Joint Genome Institute (JGI-PGF)"/>
            <person name="Walter F."/>
            <person name="Albersmeier A."/>
            <person name="Kalinowski J."/>
            <person name="Ruckert C."/>
        </authorList>
    </citation>
    <scope>NUCLEOTIDE SEQUENCE</scope>
    <source>
        <strain evidence="2">JCM 4646</strain>
    </source>
</reference>
<protein>
    <submittedName>
        <fullName evidence="2">Serine hydrolase</fullName>
    </submittedName>
</protein>
<dbReference type="GeneID" id="95358195"/>
<evidence type="ECO:0000259" key="1">
    <source>
        <dbReference type="Pfam" id="PF13354"/>
    </source>
</evidence>
<keyword evidence="2" id="KW-0378">Hydrolase</keyword>
<evidence type="ECO:0000313" key="2">
    <source>
        <dbReference type="EMBL" id="GHE27308.1"/>
    </source>
</evidence>
<dbReference type="GO" id="GO:0030655">
    <property type="term" value="P:beta-lactam antibiotic catabolic process"/>
    <property type="evidence" value="ECO:0007669"/>
    <property type="project" value="InterPro"/>
</dbReference>
<dbReference type="EMBL" id="BNBO01000102">
    <property type="protein sequence ID" value="GHE27308.1"/>
    <property type="molecule type" value="Genomic_DNA"/>
</dbReference>
<dbReference type="GO" id="GO:0046677">
    <property type="term" value="P:response to antibiotic"/>
    <property type="evidence" value="ECO:0007669"/>
    <property type="project" value="InterPro"/>
</dbReference>
<accession>A0A919D9J6</accession>
<proteinExistence type="predicted"/>
<dbReference type="PANTHER" id="PTHR35333:SF3">
    <property type="entry name" value="BETA-LACTAMASE-TYPE TRANSPEPTIDASE FOLD CONTAINING PROTEIN"/>
    <property type="match status" value="1"/>
</dbReference>
<dbReference type="InterPro" id="IPR000871">
    <property type="entry name" value="Beta-lactam_class-A"/>
</dbReference>
<organism evidence="2 3">
    <name type="scientific">Kitasatospora indigofera</name>
    <dbReference type="NCBI Taxonomy" id="67307"/>
    <lineage>
        <taxon>Bacteria</taxon>
        <taxon>Bacillati</taxon>
        <taxon>Actinomycetota</taxon>
        <taxon>Actinomycetes</taxon>
        <taxon>Kitasatosporales</taxon>
        <taxon>Streptomycetaceae</taxon>
        <taxon>Kitasatospora</taxon>
    </lineage>
</organism>
<keyword evidence="3" id="KW-1185">Reference proteome</keyword>
<dbReference type="AlphaFoldDB" id="A0A919D9J6"/>
<feature type="domain" description="Beta-lactamase class A catalytic" evidence="1">
    <location>
        <begin position="19"/>
        <end position="270"/>
    </location>
</feature>
<comment type="caution">
    <text evidence="2">The sequence shown here is derived from an EMBL/GenBank/DDBJ whole genome shotgun (WGS) entry which is preliminary data.</text>
</comment>
<evidence type="ECO:0000313" key="3">
    <source>
        <dbReference type="Proteomes" id="UP000617734"/>
    </source>
</evidence>
<dbReference type="Gene3D" id="3.40.710.10">
    <property type="entry name" value="DD-peptidase/beta-lactamase superfamily"/>
    <property type="match status" value="1"/>
</dbReference>
<dbReference type="SUPFAM" id="SSF56601">
    <property type="entry name" value="beta-lactamase/transpeptidase-like"/>
    <property type="match status" value="1"/>
</dbReference>
<name>A0A919D9J6_9ACTN</name>
<gene>
    <name evidence="2" type="ORF">GCM10018781_79880</name>
</gene>
<dbReference type="RefSeq" id="WP_190215840.1">
    <property type="nucleotide sequence ID" value="NZ_BNBO01000102.1"/>
</dbReference>
<dbReference type="PANTHER" id="PTHR35333">
    <property type="entry name" value="BETA-LACTAMASE"/>
    <property type="match status" value="1"/>
</dbReference>
<dbReference type="Pfam" id="PF13354">
    <property type="entry name" value="Beta-lactamase2"/>
    <property type="match status" value="1"/>
</dbReference>
<dbReference type="InterPro" id="IPR045155">
    <property type="entry name" value="Beta-lactam_cat"/>
</dbReference>
<dbReference type="GO" id="GO:0008800">
    <property type="term" value="F:beta-lactamase activity"/>
    <property type="evidence" value="ECO:0007669"/>
    <property type="project" value="InterPro"/>
</dbReference>
<dbReference type="Proteomes" id="UP000617734">
    <property type="component" value="Unassembled WGS sequence"/>
</dbReference>
<dbReference type="InterPro" id="IPR012338">
    <property type="entry name" value="Beta-lactam/transpept-like"/>
</dbReference>
<sequence length="301" mass="32000">MTDDIREIFEQAGCEGALCVQPLEGDAEFGLRADEPVVPASVVKVQVALEAETLFAEGRLDPCERVTLSAAGRTPGPVGISLFNDDAVLSWRDMVVLMLTISDNHATDALLRRVGVDALNATAMRLGLTGTVTESDLQTMLDSIGEDLGCASWKDSLAWAASASAEEMAHADERLLASRALDPSRGTRTTPRDMVALLRLIWTDQAGPAAACERVRAVMERQLTRHRIASGFRLPVRVAAKSGSLVGVIRNEIGVISYPDGRRYAAAVFTRSRPGSDDAAISRAIGAVTAQAVTALQDTGA</sequence>
<reference evidence="2" key="2">
    <citation type="submission" date="2020-09" db="EMBL/GenBank/DDBJ databases">
        <authorList>
            <person name="Sun Q."/>
            <person name="Ohkuma M."/>
        </authorList>
    </citation>
    <scope>NUCLEOTIDE SEQUENCE</scope>
    <source>
        <strain evidence="2">JCM 4646</strain>
    </source>
</reference>